<dbReference type="SMART" id="SM00470">
    <property type="entry name" value="ParB"/>
    <property type="match status" value="1"/>
</dbReference>
<dbReference type="SUPFAM" id="SSF53335">
    <property type="entry name" value="S-adenosyl-L-methionine-dependent methyltransferases"/>
    <property type="match status" value="1"/>
</dbReference>
<evidence type="ECO:0000256" key="5">
    <source>
        <dbReference type="ARBA" id="ARBA00047942"/>
    </source>
</evidence>
<evidence type="ECO:0000256" key="4">
    <source>
        <dbReference type="ARBA" id="ARBA00022679"/>
    </source>
</evidence>
<evidence type="ECO:0000256" key="2">
    <source>
        <dbReference type="ARBA" id="ARBA00011900"/>
    </source>
</evidence>
<feature type="domain" description="ParB-like N-terminal" evidence="7">
    <location>
        <begin position="54"/>
        <end position="140"/>
    </location>
</feature>
<reference evidence="8 9" key="1">
    <citation type="submission" date="2022-10" db="EMBL/GenBank/DDBJ databases">
        <title>Defluviimonas sp. nov., isolated from ocean surface water.</title>
        <authorList>
            <person name="He W."/>
            <person name="Wang L."/>
            <person name="Zhang D.-F."/>
        </authorList>
    </citation>
    <scope>NUCLEOTIDE SEQUENCE [LARGE SCALE GENOMIC DNA]</scope>
    <source>
        <strain evidence="8 9">WL0075</strain>
    </source>
</reference>
<feature type="compositionally biased region" description="Low complexity" evidence="6">
    <location>
        <begin position="28"/>
        <end position="38"/>
    </location>
</feature>
<dbReference type="RefSeq" id="WP_263723377.1">
    <property type="nucleotide sequence ID" value="NZ_JAOWLA010000030.1"/>
</dbReference>
<dbReference type="InterPro" id="IPR002052">
    <property type="entry name" value="DNA_methylase_N6_adenine_CS"/>
</dbReference>
<evidence type="ECO:0000256" key="1">
    <source>
        <dbReference type="ARBA" id="ARBA00006594"/>
    </source>
</evidence>
<dbReference type="InterPro" id="IPR001091">
    <property type="entry name" value="RM_Methyltransferase"/>
</dbReference>
<dbReference type="PROSITE" id="PS00092">
    <property type="entry name" value="N6_MTASE"/>
    <property type="match status" value="1"/>
</dbReference>
<evidence type="ECO:0000313" key="8">
    <source>
        <dbReference type="EMBL" id="MCV2866830.1"/>
    </source>
</evidence>
<feature type="region of interest" description="Disordered" evidence="6">
    <location>
        <begin position="480"/>
        <end position="506"/>
    </location>
</feature>
<evidence type="ECO:0000256" key="3">
    <source>
        <dbReference type="ARBA" id="ARBA00022603"/>
    </source>
</evidence>
<comment type="similarity">
    <text evidence="1">Belongs to the N(4)/N(6)-methyltransferase family.</text>
</comment>
<dbReference type="Gene3D" id="3.90.1530.10">
    <property type="entry name" value="Conserved hypothetical protein from pyrococcus furiosus pfu- 392566-001, ParB domain"/>
    <property type="match status" value="1"/>
</dbReference>
<organism evidence="8 9">
    <name type="scientific">Albidovulum sediminicola</name>
    <dbReference type="NCBI Taxonomy" id="2984331"/>
    <lineage>
        <taxon>Bacteria</taxon>
        <taxon>Pseudomonadati</taxon>
        <taxon>Pseudomonadota</taxon>
        <taxon>Alphaproteobacteria</taxon>
        <taxon>Rhodobacterales</taxon>
        <taxon>Paracoccaceae</taxon>
        <taxon>Albidovulum</taxon>
    </lineage>
</organism>
<dbReference type="Gene3D" id="3.40.50.150">
    <property type="entry name" value="Vaccinia Virus protein VP39"/>
    <property type="match status" value="1"/>
</dbReference>
<gene>
    <name evidence="8" type="ORF">OE647_19140</name>
</gene>
<protein>
    <recommendedName>
        <fullName evidence="2">site-specific DNA-methyltransferase (adenine-specific)</fullName>
        <ecNumber evidence="2">2.1.1.72</ecNumber>
    </recommendedName>
</protein>
<feature type="region of interest" description="Disordered" evidence="6">
    <location>
        <begin position="1"/>
        <end position="46"/>
    </location>
</feature>
<evidence type="ECO:0000259" key="7">
    <source>
        <dbReference type="SMART" id="SM00470"/>
    </source>
</evidence>
<dbReference type="Proteomes" id="UP001652503">
    <property type="component" value="Unassembled WGS sequence"/>
</dbReference>
<comment type="catalytic activity">
    <reaction evidence="5">
        <text>a 2'-deoxyadenosine in DNA + S-adenosyl-L-methionine = an N(6)-methyl-2'-deoxyadenosine in DNA + S-adenosyl-L-homocysteine + H(+)</text>
        <dbReference type="Rhea" id="RHEA:15197"/>
        <dbReference type="Rhea" id="RHEA-COMP:12418"/>
        <dbReference type="Rhea" id="RHEA-COMP:12419"/>
        <dbReference type="ChEBI" id="CHEBI:15378"/>
        <dbReference type="ChEBI" id="CHEBI:57856"/>
        <dbReference type="ChEBI" id="CHEBI:59789"/>
        <dbReference type="ChEBI" id="CHEBI:90615"/>
        <dbReference type="ChEBI" id="CHEBI:90616"/>
        <dbReference type="EC" id="2.1.1.72"/>
    </reaction>
</comment>
<dbReference type="InterPro" id="IPR036086">
    <property type="entry name" value="ParB/Sulfiredoxin_sf"/>
</dbReference>
<keyword evidence="9" id="KW-1185">Reference proteome</keyword>
<keyword evidence="4" id="KW-0808">Transferase</keyword>
<dbReference type="Pfam" id="PF01555">
    <property type="entry name" value="N6_N4_Mtase"/>
    <property type="match status" value="1"/>
</dbReference>
<evidence type="ECO:0000256" key="6">
    <source>
        <dbReference type="SAM" id="MobiDB-lite"/>
    </source>
</evidence>
<sequence length="506" mass="54832">MGVTFINKPNSKPTGTASQAPENHGSKPTAANTATPAPAGGGRRNDLLPGLTIETWPVASLVGARNPVRKPSKKQVARACRSIQRLGFRVPPLVCADGEIIDGHARIEAARQLGLERVPCIVVKDLTPDQIRLLRLAVNRLQERGEWDEQALKLEFAYLLEFEPDLVVTGFEAPEIDRILVLDDGGPEETDPLDEIGDLPAPDASAVTRPGDTWQLGVHRVHCGNARSPEDLASLVDGRKVVAVFTDPPYNVRVNGHVRVGKGKFAEFAEASGEMSEAAYEDFLRITIGNTAKVVDPGGVLYLCIDWRHAEVLMRVLRELGLELLNLCVWVKDRPGMGSLYRSQHELVLVAKKPGAPHRNNVQLGAHGRNRSTVWRYAGATGGRKAQEDDFSLHPTVKPVRLVRDTFLDVTAMDDVVLDPFLGSGTTALAAERARRACVGLEISPAYVDVAVGRWEEMTGLEAIHEATGLTFAQMRQARHTPDAGGGAGRAGRAEPRTGSAGLEEF</sequence>
<evidence type="ECO:0000313" key="9">
    <source>
        <dbReference type="Proteomes" id="UP001652503"/>
    </source>
</evidence>
<feature type="compositionally biased region" description="Polar residues" evidence="6">
    <location>
        <begin position="7"/>
        <end position="21"/>
    </location>
</feature>
<comment type="caution">
    <text evidence="8">The sequence shown here is derived from an EMBL/GenBank/DDBJ whole genome shotgun (WGS) entry which is preliminary data.</text>
</comment>
<dbReference type="InterPro" id="IPR003115">
    <property type="entry name" value="ParB_N"/>
</dbReference>
<dbReference type="SUPFAM" id="SSF110849">
    <property type="entry name" value="ParB/Sulfiredoxin"/>
    <property type="match status" value="1"/>
</dbReference>
<dbReference type="InterPro" id="IPR029063">
    <property type="entry name" value="SAM-dependent_MTases_sf"/>
</dbReference>
<proteinExistence type="inferred from homology"/>
<dbReference type="PRINTS" id="PR00508">
    <property type="entry name" value="S21N4MTFRASE"/>
</dbReference>
<dbReference type="EC" id="2.1.1.72" evidence="2"/>
<dbReference type="EMBL" id="JAOWLA010000030">
    <property type="protein sequence ID" value="MCV2866830.1"/>
    <property type="molecule type" value="Genomic_DNA"/>
</dbReference>
<dbReference type="InterPro" id="IPR002941">
    <property type="entry name" value="DNA_methylase_N4/N6"/>
</dbReference>
<dbReference type="CDD" id="cd16403">
    <property type="entry name" value="ParB_N_like_MT"/>
    <property type="match status" value="1"/>
</dbReference>
<name>A0ABT2Z706_9RHOB</name>
<keyword evidence="3" id="KW-0489">Methyltransferase</keyword>
<accession>A0ABT2Z706</accession>